<dbReference type="Gene3D" id="1.20.1280.50">
    <property type="match status" value="1"/>
</dbReference>
<dbReference type="Proteomes" id="UP000276133">
    <property type="component" value="Unassembled WGS sequence"/>
</dbReference>
<reference evidence="2 3" key="1">
    <citation type="journal article" date="2018" name="Sci. Rep.">
        <title>Genomic signatures of local adaptation to the degree of environmental predictability in rotifers.</title>
        <authorList>
            <person name="Franch-Gras L."/>
            <person name="Hahn C."/>
            <person name="Garcia-Roger E.M."/>
            <person name="Carmona M.J."/>
            <person name="Serra M."/>
            <person name="Gomez A."/>
        </authorList>
    </citation>
    <scope>NUCLEOTIDE SEQUENCE [LARGE SCALE GENOMIC DNA]</scope>
    <source>
        <strain evidence="2">HYR1</strain>
    </source>
</reference>
<protein>
    <submittedName>
        <fullName evidence="2">F-box WD repeat-containing 7-like</fullName>
    </submittedName>
</protein>
<dbReference type="STRING" id="10195.A0A3M7PEN1"/>
<sequence>MGINELLTRSELKTEKILSYLDARSLAYFGACCSQWRTLSNQNKFWHRLCELNGYLKYDYLLDTDSHPAIPFKTTTTSPVFSPRGLNNLALFWTPSEFILLRQLSRLTKAEFRPLTQIVLGSVIVSGSSDDRLIKIWSIQDMELLNCFKSKTDSINCLKIFRKFFKEEYIVIGGDDGNIKLFDLVNGDLQHTFSYSSNPEHGVEKFIIHDQKIIAVYSDRTRRPKFFYRQELGKLVQIVPKLKEKLTANEKKFLTSQKRFKGPYKS</sequence>
<dbReference type="Gene3D" id="2.130.10.10">
    <property type="entry name" value="YVTN repeat-like/Quinoprotein amine dehydrogenase"/>
    <property type="match status" value="1"/>
</dbReference>
<dbReference type="InterPro" id="IPR050995">
    <property type="entry name" value="WD-F-box_domain-protein"/>
</dbReference>
<dbReference type="InterPro" id="IPR001680">
    <property type="entry name" value="WD40_rpt"/>
</dbReference>
<dbReference type="EMBL" id="REGN01011372">
    <property type="protein sequence ID" value="RMZ97512.1"/>
    <property type="molecule type" value="Genomic_DNA"/>
</dbReference>
<dbReference type="SUPFAM" id="SSF81383">
    <property type="entry name" value="F-box domain"/>
    <property type="match status" value="1"/>
</dbReference>
<dbReference type="InterPro" id="IPR015943">
    <property type="entry name" value="WD40/YVTN_repeat-like_dom_sf"/>
</dbReference>
<organism evidence="2 3">
    <name type="scientific">Brachionus plicatilis</name>
    <name type="common">Marine rotifer</name>
    <name type="synonym">Brachionus muelleri</name>
    <dbReference type="NCBI Taxonomy" id="10195"/>
    <lineage>
        <taxon>Eukaryota</taxon>
        <taxon>Metazoa</taxon>
        <taxon>Spiralia</taxon>
        <taxon>Gnathifera</taxon>
        <taxon>Rotifera</taxon>
        <taxon>Eurotatoria</taxon>
        <taxon>Monogononta</taxon>
        <taxon>Pseudotrocha</taxon>
        <taxon>Ploima</taxon>
        <taxon>Brachionidae</taxon>
        <taxon>Brachionus</taxon>
    </lineage>
</organism>
<feature type="domain" description="F-box" evidence="1">
    <location>
        <begin position="16"/>
        <end position="50"/>
    </location>
</feature>
<dbReference type="InterPro" id="IPR001810">
    <property type="entry name" value="F-box_dom"/>
</dbReference>
<dbReference type="Pfam" id="PF12937">
    <property type="entry name" value="F-box-like"/>
    <property type="match status" value="1"/>
</dbReference>
<accession>A0A3M7PEN1</accession>
<evidence type="ECO:0000313" key="3">
    <source>
        <dbReference type="Proteomes" id="UP000276133"/>
    </source>
</evidence>
<proteinExistence type="predicted"/>
<dbReference type="InterPro" id="IPR036322">
    <property type="entry name" value="WD40_repeat_dom_sf"/>
</dbReference>
<dbReference type="InterPro" id="IPR036047">
    <property type="entry name" value="F-box-like_dom_sf"/>
</dbReference>
<dbReference type="AlphaFoldDB" id="A0A3M7PEN1"/>
<dbReference type="Pfam" id="PF00400">
    <property type="entry name" value="WD40"/>
    <property type="match status" value="1"/>
</dbReference>
<dbReference type="PANTHER" id="PTHR14604">
    <property type="entry name" value="WD40 REPEAT PF20"/>
    <property type="match status" value="1"/>
</dbReference>
<keyword evidence="3" id="KW-1185">Reference proteome</keyword>
<evidence type="ECO:0000259" key="1">
    <source>
        <dbReference type="Pfam" id="PF12937"/>
    </source>
</evidence>
<name>A0A3M7PEN1_BRAPC</name>
<evidence type="ECO:0000313" key="2">
    <source>
        <dbReference type="EMBL" id="RMZ97512.1"/>
    </source>
</evidence>
<dbReference type="SUPFAM" id="SSF50978">
    <property type="entry name" value="WD40 repeat-like"/>
    <property type="match status" value="1"/>
</dbReference>
<gene>
    <name evidence="2" type="ORF">BpHYR1_031760</name>
</gene>
<dbReference type="PANTHER" id="PTHR14604:SF4">
    <property type="entry name" value="F-BOX DOMAIN-CONTAINING PROTEIN"/>
    <property type="match status" value="1"/>
</dbReference>
<comment type="caution">
    <text evidence="2">The sequence shown here is derived from an EMBL/GenBank/DDBJ whole genome shotgun (WGS) entry which is preliminary data.</text>
</comment>